<dbReference type="PROSITE" id="PS50088">
    <property type="entry name" value="ANK_REPEAT"/>
    <property type="match status" value="2"/>
</dbReference>
<dbReference type="PANTHER" id="PTHR24126">
    <property type="entry name" value="ANKYRIN REPEAT, PH AND SEC7 DOMAIN CONTAINING PROTEIN SECG-RELATED"/>
    <property type="match status" value="1"/>
</dbReference>
<comment type="caution">
    <text evidence="4">The sequence shown here is derived from an EMBL/GenBank/DDBJ whole genome shotgun (WGS) entry which is preliminary data.</text>
</comment>
<organism evidence="4 5">
    <name type="scientific">Mytilus galloprovincialis</name>
    <name type="common">Mediterranean mussel</name>
    <dbReference type="NCBI Taxonomy" id="29158"/>
    <lineage>
        <taxon>Eukaryota</taxon>
        <taxon>Metazoa</taxon>
        <taxon>Spiralia</taxon>
        <taxon>Lophotrochozoa</taxon>
        <taxon>Mollusca</taxon>
        <taxon>Bivalvia</taxon>
        <taxon>Autobranchia</taxon>
        <taxon>Pteriomorphia</taxon>
        <taxon>Mytilida</taxon>
        <taxon>Mytiloidea</taxon>
        <taxon>Mytilidae</taxon>
        <taxon>Mytilinae</taxon>
        <taxon>Mytilus</taxon>
    </lineage>
</organism>
<accession>A0A8B6EK09</accession>
<dbReference type="EMBL" id="UYJE01005308">
    <property type="protein sequence ID" value="VDI36122.1"/>
    <property type="molecule type" value="Genomic_DNA"/>
</dbReference>
<dbReference type="PROSITE" id="PS50297">
    <property type="entry name" value="ANK_REP_REGION"/>
    <property type="match status" value="2"/>
</dbReference>
<reference evidence="4" key="1">
    <citation type="submission" date="2018-11" db="EMBL/GenBank/DDBJ databases">
        <authorList>
            <person name="Alioto T."/>
            <person name="Alioto T."/>
        </authorList>
    </citation>
    <scope>NUCLEOTIDE SEQUENCE</scope>
</reference>
<dbReference type="InterPro" id="IPR002110">
    <property type="entry name" value="Ankyrin_rpt"/>
</dbReference>
<dbReference type="SMART" id="SM00248">
    <property type="entry name" value="ANK"/>
    <property type="match status" value="2"/>
</dbReference>
<keyword evidence="5" id="KW-1185">Reference proteome</keyword>
<dbReference type="InterPro" id="IPR036770">
    <property type="entry name" value="Ankyrin_rpt-contain_sf"/>
</dbReference>
<name>A0A8B6EK09_MYTGA</name>
<proteinExistence type="predicted"/>
<dbReference type="SUPFAM" id="SSF48403">
    <property type="entry name" value="Ankyrin repeat"/>
    <property type="match status" value="1"/>
</dbReference>
<dbReference type="OrthoDB" id="539213at2759"/>
<keyword evidence="1" id="KW-0677">Repeat</keyword>
<feature type="repeat" description="ANK" evidence="3">
    <location>
        <begin position="9"/>
        <end position="30"/>
    </location>
</feature>
<evidence type="ECO:0000313" key="5">
    <source>
        <dbReference type="Proteomes" id="UP000596742"/>
    </source>
</evidence>
<evidence type="ECO:0000256" key="3">
    <source>
        <dbReference type="PROSITE-ProRule" id="PRU00023"/>
    </source>
</evidence>
<dbReference type="Proteomes" id="UP000596742">
    <property type="component" value="Unassembled WGS sequence"/>
</dbReference>
<dbReference type="AlphaFoldDB" id="A0A8B6EK09"/>
<gene>
    <name evidence="4" type="ORF">MGAL_10B031026</name>
</gene>
<dbReference type="Gene3D" id="1.25.40.20">
    <property type="entry name" value="Ankyrin repeat-containing domain"/>
    <property type="match status" value="2"/>
</dbReference>
<sequence length="83" mass="9144">MDTDCINQSGDSLLHCAVKDGNLEIVQLLLGRPDIDQNKANKDGDTPLHSAVCGEQLDIVQLLLDRADIDPNRENKVRMSLFA</sequence>
<feature type="repeat" description="ANK" evidence="3">
    <location>
        <begin position="43"/>
        <end position="66"/>
    </location>
</feature>
<keyword evidence="2 3" id="KW-0040">ANK repeat</keyword>
<evidence type="ECO:0000256" key="2">
    <source>
        <dbReference type="ARBA" id="ARBA00023043"/>
    </source>
</evidence>
<evidence type="ECO:0000313" key="4">
    <source>
        <dbReference type="EMBL" id="VDI36122.1"/>
    </source>
</evidence>
<dbReference type="Pfam" id="PF12796">
    <property type="entry name" value="Ank_2"/>
    <property type="match status" value="1"/>
</dbReference>
<protein>
    <submittedName>
        <fullName evidence="4">Uncharacterized protein</fullName>
    </submittedName>
</protein>
<evidence type="ECO:0000256" key="1">
    <source>
        <dbReference type="ARBA" id="ARBA00022737"/>
    </source>
</evidence>
<dbReference type="PANTHER" id="PTHR24126:SF14">
    <property type="entry name" value="ANK_REP_REGION DOMAIN-CONTAINING PROTEIN"/>
    <property type="match status" value="1"/>
</dbReference>